<dbReference type="GO" id="GO:0005506">
    <property type="term" value="F:iron ion binding"/>
    <property type="evidence" value="ECO:0007669"/>
    <property type="project" value="InterPro"/>
</dbReference>
<dbReference type="InterPro" id="IPR044862">
    <property type="entry name" value="Pro_4_hyd_alph_FE2OG_OXY"/>
</dbReference>
<keyword evidence="14" id="KW-1185">Reference proteome</keyword>
<dbReference type="GO" id="GO:0004656">
    <property type="term" value="F:procollagen-proline 4-dioxygenase activity"/>
    <property type="evidence" value="ECO:0007669"/>
    <property type="project" value="TreeGrafter"/>
</dbReference>
<dbReference type="GO" id="GO:0031418">
    <property type="term" value="F:L-ascorbic acid binding"/>
    <property type="evidence" value="ECO:0007669"/>
    <property type="project" value="InterPro"/>
</dbReference>
<keyword evidence="4" id="KW-0812">Transmembrane</keyword>
<dbReference type="PROSITE" id="PS51471">
    <property type="entry name" value="FE2OG_OXY"/>
    <property type="match status" value="1"/>
</dbReference>
<dbReference type="EMBL" id="JBGBPQ010000016">
    <property type="protein sequence ID" value="KAL1508301.1"/>
    <property type="molecule type" value="Genomic_DNA"/>
</dbReference>
<accession>A0AB34IW62</accession>
<comment type="caution">
    <text evidence="13">The sequence shown here is derived from an EMBL/GenBank/DDBJ whole genome shotgun (WGS) entry which is preliminary data.</text>
</comment>
<keyword evidence="9" id="KW-0408">Iron</keyword>
<evidence type="ECO:0000313" key="14">
    <source>
        <dbReference type="Proteomes" id="UP001515480"/>
    </source>
</evidence>
<keyword evidence="7" id="KW-1133">Transmembrane helix</keyword>
<name>A0AB34IW62_PRYPA</name>
<gene>
    <name evidence="13" type="ORF">AB1Y20_004413</name>
</gene>
<dbReference type="GO" id="GO:0016020">
    <property type="term" value="C:membrane"/>
    <property type="evidence" value="ECO:0007669"/>
    <property type="project" value="UniProtKB-SubCell"/>
</dbReference>
<evidence type="ECO:0000256" key="7">
    <source>
        <dbReference type="ARBA" id="ARBA00022989"/>
    </source>
</evidence>
<dbReference type="InterPro" id="IPR006620">
    <property type="entry name" value="Pro_4_hyd_alph"/>
</dbReference>
<evidence type="ECO:0000256" key="2">
    <source>
        <dbReference type="ARBA" id="ARBA00004167"/>
    </source>
</evidence>
<keyword evidence="5" id="KW-0479">Metal-binding</keyword>
<evidence type="ECO:0000256" key="8">
    <source>
        <dbReference type="ARBA" id="ARBA00023002"/>
    </source>
</evidence>
<evidence type="ECO:0000256" key="11">
    <source>
        <dbReference type="SAM" id="MobiDB-lite"/>
    </source>
</evidence>
<dbReference type="Gene3D" id="2.60.120.620">
    <property type="entry name" value="q2cbj1_9rhob like domain"/>
    <property type="match status" value="1"/>
</dbReference>
<dbReference type="AlphaFoldDB" id="A0AB34IW62"/>
<feature type="region of interest" description="Disordered" evidence="11">
    <location>
        <begin position="265"/>
        <end position="286"/>
    </location>
</feature>
<organism evidence="13 14">
    <name type="scientific">Prymnesium parvum</name>
    <name type="common">Toxic golden alga</name>
    <dbReference type="NCBI Taxonomy" id="97485"/>
    <lineage>
        <taxon>Eukaryota</taxon>
        <taxon>Haptista</taxon>
        <taxon>Haptophyta</taxon>
        <taxon>Prymnesiophyceae</taxon>
        <taxon>Prymnesiales</taxon>
        <taxon>Prymnesiaceae</taxon>
        <taxon>Prymnesium</taxon>
    </lineage>
</organism>
<keyword evidence="10" id="KW-0472">Membrane</keyword>
<reference evidence="13 14" key="1">
    <citation type="journal article" date="2024" name="Science">
        <title>Giant polyketide synthase enzymes in the biosynthesis of giant marine polyether toxins.</title>
        <authorList>
            <person name="Fallon T.R."/>
            <person name="Shende V.V."/>
            <person name="Wierzbicki I.H."/>
            <person name="Pendleton A.L."/>
            <person name="Watervoot N.F."/>
            <person name="Auber R.P."/>
            <person name="Gonzalez D.J."/>
            <person name="Wisecaver J.H."/>
            <person name="Moore B.S."/>
        </authorList>
    </citation>
    <scope>NUCLEOTIDE SEQUENCE [LARGE SCALE GENOMIC DNA]</scope>
    <source>
        <strain evidence="13 14">12B1</strain>
    </source>
</reference>
<evidence type="ECO:0000313" key="13">
    <source>
        <dbReference type="EMBL" id="KAL1508301.1"/>
    </source>
</evidence>
<dbReference type="InterPro" id="IPR005123">
    <property type="entry name" value="Oxoglu/Fe-dep_dioxygenase_dom"/>
</dbReference>
<dbReference type="InterPro" id="IPR045054">
    <property type="entry name" value="P4HA-like"/>
</dbReference>
<evidence type="ECO:0000256" key="6">
    <source>
        <dbReference type="ARBA" id="ARBA00022964"/>
    </source>
</evidence>
<dbReference type="Proteomes" id="UP001515480">
    <property type="component" value="Unassembled WGS sequence"/>
</dbReference>
<feature type="domain" description="Fe2OG dioxygenase" evidence="12">
    <location>
        <begin position="388"/>
        <end position="492"/>
    </location>
</feature>
<evidence type="ECO:0000256" key="3">
    <source>
        <dbReference type="ARBA" id="ARBA00004308"/>
    </source>
</evidence>
<protein>
    <recommendedName>
        <fullName evidence="12">Fe2OG dioxygenase domain-containing protein</fullName>
    </recommendedName>
</protein>
<proteinExistence type="predicted"/>
<sequence length="496" mass="53074">MRRLPLLLPWLPSPHAAPTPSTAHCSSWAAAGECASNPAFMLTACAAACARRPSDSRDDCAALARAGRCSTPEGRLSCGASCLATHAANLTADTELNCWYWATDGECEANGEWMRKACAASCALRRACEEEAWGEACAAGVECALRADEAAAEECVGVAARGGCRAAAWRGARRTVDCRLSCSLLDPPSVARHVVRPAVVRGGRADVRTRRTCVWGAQRRAALLAGVCVNPLLGGGGVAWLRRAWRCPADEAAAARTPRFVVEGGGGRGRGEAGRGEAEAEAEAEAGGEGAAAVRLQVVFDSPRVRLLHNFVSKEEAGRLLELAEHHFHRSSTARGGADDKRTSWHARTLTTSLPCLPLPSATLASSHPVVAAVRARIAFFCGYPEPTLEPLQIVRYLPGEYYRPHNDYYNACETWVSGNRHFTFLVYLNAVEGEGGETTFPLLNLSITPVAYAALVFNNCLDNGEPDERTLHEGVAPATGVKYAINGWVRSKYLY</sequence>
<evidence type="ECO:0000259" key="12">
    <source>
        <dbReference type="PROSITE" id="PS51471"/>
    </source>
</evidence>
<dbReference type="InterPro" id="IPR003582">
    <property type="entry name" value="ShKT_dom"/>
</dbReference>
<evidence type="ECO:0000256" key="4">
    <source>
        <dbReference type="ARBA" id="ARBA00022692"/>
    </source>
</evidence>
<dbReference type="PANTHER" id="PTHR10869:SF246">
    <property type="entry name" value="TRANSMEMBRANE PROLYL 4-HYDROXYLASE"/>
    <property type="match status" value="1"/>
</dbReference>
<comment type="cofactor">
    <cofactor evidence="1">
        <name>L-ascorbate</name>
        <dbReference type="ChEBI" id="CHEBI:38290"/>
    </cofactor>
</comment>
<dbReference type="SMART" id="SM00702">
    <property type="entry name" value="P4Hc"/>
    <property type="match status" value="1"/>
</dbReference>
<evidence type="ECO:0000256" key="10">
    <source>
        <dbReference type="ARBA" id="ARBA00023136"/>
    </source>
</evidence>
<dbReference type="PANTHER" id="PTHR10869">
    <property type="entry name" value="PROLYL 4-HYDROXYLASE ALPHA SUBUNIT"/>
    <property type="match status" value="1"/>
</dbReference>
<feature type="compositionally biased region" description="Basic and acidic residues" evidence="11">
    <location>
        <begin position="269"/>
        <end position="278"/>
    </location>
</feature>
<keyword evidence="6" id="KW-0223">Dioxygenase</keyword>
<keyword evidence="8" id="KW-0560">Oxidoreductase</keyword>
<dbReference type="GO" id="GO:0005783">
    <property type="term" value="C:endoplasmic reticulum"/>
    <property type="evidence" value="ECO:0007669"/>
    <property type="project" value="TreeGrafter"/>
</dbReference>
<evidence type="ECO:0000256" key="1">
    <source>
        <dbReference type="ARBA" id="ARBA00001961"/>
    </source>
</evidence>
<dbReference type="Pfam" id="PF01549">
    <property type="entry name" value="ShK"/>
    <property type="match status" value="2"/>
</dbReference>
<comment type="subcellular location">
    <subcellularLocation>
        <location evidence="3">Endomembrane system</location>
    </subcellularLocation>
    <subcellularLocation>
        <location evidence="2">Membrane</location>
        <topology evidence="2">Single-pass membrane protein</topology>
    </subcellularLocation>
</comment>
<evidence type="ECO:0000256" key="5">
    <source>
        <dbReference type="ARBA" id="ARBA00022723"/>
    </source>
</evidence>
<dbReference type="Pfam" id="PF13640">
    <property type="entry name" value="2OG-FeII_Oxy_3"/>
    <property type="match status" value="1"/>
</dbReference>
<evidence type="ECO:0000256" key="9">
    <source>
        <dbReference type="ARBA" id="ARBA00023004"/>
    </source>
</evidence>